<comment type="caution">
    <text evidence="2">The sequence shown here is derived from an EMBL/GenBank/DDBJ whole genome shotgun (WGS) entry which is preliminary data.</text>
</comment>
<proteinExistence type="predicted"/>
<gene>
    <name evidence="2" type="ORF">PCASD_10681</name>
</gene>
<evidence type="ECO:0000256" key="1">
    <source>
        <dbReference type="SAM" id="MobiDB-lite"/>
    </source>
</evidence>
<evidence type="ECO:0000313" key="2">
    <source>
        <dbReference type="EMBL" id="PLW37462.1"/>
    </source>
</evidence>
<dbReference type="EMBL" id="PGCI01000142">
    <property type="protein sequence ID" value="PLW37462.1"/>
    <property type="molecule type" value="Genomic_DNA"/>
</dbReference>
<feature type="compositionally biased region" description="Low complexity" evidence="1">
    <location>
        <begin position="34"/>
        <end position="57"/>
    </location>
</feature>
<name>A0A2N5UI90_9BASI</name>
<accession>A0A2N5UI90</accession>
<sequence>MSTRRTNPGINVPITDPKAILCAARAEQHCVQRTAAHQAAETEAQEASQPNPNLNIPPTTPAGLTSASRTPSVDPPGRTAHQDTAKAAATREAIRVMIATQKASIVQGQADREASALRMSRIEEAILLLSMKAKPTPPPPAHKPSGRVDLQKFKTTNRPIFSGPFHAIEPFLNWVKALEIFFLTKGIFHDTDKIAIIGSLI</sequence>
<dbReference type="Proteomes" id="UP000235392">
    <property type="component" value="Unassembled WGS sequence"/>
</dbReference>
<feature type="compositionally biased region" description="Polar residues" evidence="1">
    <location>
        <begin position="62"/>
        <end position="71"/>
    </location>
</feature>
<evidence type="ECO:0000313" key="3">
    <source>
        <dbReference type="Proteomes" id="UP000235392"/>
    </source>
</evidence>
<reference evidence="2 3" key="1">
    <citation type="submission" date="2017-11" db="EMBL/GenBank/DDBJ databases">
        <title>De novo assembly and phasing of dikaryotic genomes from two isolates of Puccinia coronata f. sp. avenae, the causal agent of oat crown rust.</title>
        <authorList>
            <person name="Miller M.E."/>
            <person name="Zhang Y."/>
            <person name="Omidvar V."/>
            <person name="Sperschneider J."/>
            <person name="Schwessinger B."/>
            <person name="Raley C."/>
            <person name="Palmer J.M."/>
            <person name="Garnica D."/>
            <person name="Upadhyaya N."/>
            <person name="Rathjen J."/>
            <person name="Taylor J.M."/>
            <person name="Park R.F."/>
            <person name="Dodds P.N."/>
            <person name="Hirsch C.D."/>
            <person name="Kianian S.F."/>
            <person name="Figueroa M."/>
        </authorList>
    </citation>
    <scope>NUCLEOTIDE SEQUENCE [LARGE SCALE GENOMIC DNA]</scope>
    <source>
        <strain evidence="2">12SD80</strain>
    </source>
</reference>
<feature type="region of interest" description="Disordered" evidence="1">
    <location>
        <begin position="34"/>
        <end position="88"/>
    </location>
</feature>
<dbReference type="AlphaFoldDB" id="A0A2N5UI90"/>
<organism evidence="2 3">
    <name type="scientific">Puccinia coronata f. sp. avenae</name>
    <dbReference type="NCBI Taxonomy" id="200324"/>
    <lineage>
        <taxon>Eukaryota</taxon>
        <taxon>Fungi</taxon>
        <taxon>Dikarya</taxon>
        <taxon>Basidiomycota</taxon>
        <taxon>Pucciniomycotina</taxon>
        <taxon>Pucciniomycetes</taxon>
        <taxon>Pucciniales</taxon>
        <taxon>Pucciniaceae</taxon>
        <taxon>Puccinia</taxon>
    </lineage>
</organism>
<protein>
    <submittedName>
        <fullName evidence="2">Uncharacterized protein</fullName>
    </submittedName>
</protein>